<dbReference type="InterPro" id="IPR018392">
    <property type="entry name" value="LysM"/>
</dbReference>
<dbReference type="SMART" id="SM00257">
    <property type="entry name" value="LysM"/>
    <property type="match status" value="1"/>
</dbReference>
<dbReference type="Gene3D" id="3.10.350.10">
    <property type="entry name" value="LysM domain"/>
    <property type="match status" value="1"/>
</dbReference>
<evidence type="ECO:0000313" key="3">
    <source>
        <dbReference type="EMBL" id="KAJ1973315.1"/>
    </source>
</evidence>
<feature type="compositionally biased region" description="Polar residues" evidence="1">
    <location>
        <begin position="7"/>
        <end position="20"/>
    </location>
</feature>
<evidence type="ECO:0000256" key="1">
    <source>
        <dbReference type="SAM" id="MobiDB-lite"/>
    </source>
</evidence>
<name>A0A9W8B184_9FUNG</name>
<feature type="region of interest" description="Disordered" evidence="1">
    <location>
        <begin position="202"/>
        <end position="227"/>
    </location>
</feature>
<dbReference type="PROSITE" id="PS51782">
    <property type="entry name" value="LYSM"/>
    <property type="match status" value="1"/>
</dbReference>
<reference evidence="3" key="1">
    <citation type="submission" date="2022-07" db="EMBL/GenBank/DDBJ databases">
        <title>Phylogenomic reconstructions and comparative analyses of Kickxellomycotina fungi.</title>
        <authorList>
            <person name="Reynolds N.K."/>
            <person name="Stajich J.E."/>
            <person name="Barry K."/>
            <person name="Grigoriev I.V."/>
            <person name="Crous P."/>
            <person name="Smith M.E."/>
        </authorList>
    </citation>
    <scope>NUCLEOTIDE SEQUENCE</scope>
    <source>
        <strain evidence="3">RSA 567</strain>
    </source>
</reference>
<feature type="compositionally biased region" description="Low complexity" evidence="1">
    <location>
        <begin position="70"/>
        <end position="80"/>
    </location>
</feature>
<dbReference type="InterPro" id="IPR036779">
    <property type="entry name" value="LysM_dom_sf"/>
</dbReference>
<feature type="compositionally biased region" description="Polar residues" evidence="1">
    <location>
        <begin position="250"/>
        <end position="259"/>
    </location>
</feature>
<feature type="region of interest" description="Disordered" evidence="1">
    <location>
        <begin position="248"/>
        <end position="301"/>
    </location>
</feature>
<gene>
    <name evidence="3" type="ORF">H4R34_005116</name>
</gene>
<accession>A0A9W8B184</accession>
<protein>
    <recommendedName>
        <fullName evidence="2">LysM domain-containing protein</fullName>
    </recommendedName>
</protein>
<organism evidence="3 4">
    <name type="scientific">Dimargaris verticillata</name>
    <dbReference type="NCBI Taxonomy" id="2761393"/>
    <lineage>
        <taxon>Eukaryota</taxon>
        <taxon>Fungi</taxon>
        <taxon>Fungi incertae sedis</taxon>
        <taxon>Zoopagomycota</taxon>
        <taxon>Kickxellomycotina</taxon>
        <taxon>Dimargaritomycetes</taxon>
        <taxon>Dimargaritales</taxon>
        <taxon>Dimargaritaceae</taxon>
        <taxon>Dimargaris</taxon>
    </lineage>
</organism>
<sequence>MLPSDRSLASQGTPSSTAAAQQIIFDLEDDLAHNTWARSPSECSYSPPAPLISLPPSGLVDDDAHQPLPSQTSSSANPSSVRRRNGPTVSSRYQSQQQGSSLSSSSGLFADLDQSLRTSGTELARQLAHESTAIRDSLFQAAMPYVQAAKPLSKDAITTLRSRGTQFAQFLQGPRRNYVGIYPVPDTAWRSSSAGRVQAKLEPAASDPLSPAITPKSSGGPPSPHRPLSGWREFLSSTLMLDESPVARTSVPTSGTTYPPTAISVPVAGRGGGAARGLRNRRMGTPEPASTTARSNLPHRTSPVKSIRAIIHPVTKQDTLAGICLKYGIQPASLRKVNRLWSSDSIHLRQQLYIPIHMCDSREVHLYNTVMMDAESPFYEPQVPQVTSDRDARRSVDSVRSSVADNVDLMGFDTLTTTDAPLVTLETPESSGPTSPTTSIGAFSTASSTALTSASPRHSLSTRRQGKAPAAKVQVPDIRAVSTDLLTFFPGKHHPLSPDA</sequence>
<comment type="caution">
    <text evidence="3">The sequence shown here is derived from an EMBL/GenBank/DDBJ whole genome shotgun (WGS) entry which is preliminary data.</text>
</comment>
<dbReference type="EMBL" id="JANBQB010000849">
    <property type="protein sequence ID" value="KAJ1973315.1"/>
    <property type="molecule type" value="Genomic_DNA"/>
</dbReference>
<dbReference type="Proteomes" id="UP001151582">
    <property type="component" value="Unassembled WGS sequence"/>
</dbReference>
<evidence type="ECO:0000259" key="2">
    <source>
        <dbReference type="PROSITE" id="PS51782"/>
    </source>
</evidence>
<dbReference type="PANTHER" id="PTHR20932:SF8">
    <property type="entry name" value="LD22649P"/>
    <property type="match status" value="1"/>
</dbReference>
<dbReference type="SUPFAM" id="SSF54106">
    <property type="entry name" value="LysM domain"/>
    <property type="match status" value="1"/>
</dbReference>
<feature type="region of interest" description="Disordered" evidence="1">
    <location>
        <begin position="37"/>
        <end position="106"/>
    </location>
</feature>
<feature type="compositionally biased region" description="Low complexity" evidence="1">
    <location>
        <begin position="426"/>
        <end position="455"/>
    </location>
</feature>
<dbReference type="CDD" id="cd00118">
    <property type="entry name" value="LysM"/>
    <property type="match status" value="1"/>
</dbReference>
<dbReference type="PANTHER" id="PTHR20932">
    <property type="entry name" value="LYSM AND PUTATIVE PEPTIDOGLYCAN-BINDING DOMAIN-CONTAINING PROTEIN"/>
    <property type="match status" value="1"/>
</dbReference>
<dbReference type="InterPro" id="IPR045030">
    <property type="entry name" value="LYSM1-4"/>
</dbReference>
<dbReference type="AlphaFoldDB" id="A0A9W8B184"/>
<feature type="region of interest" description="Disordered" evidence="1">
    <location>
        <begin position="424"/>
        <end position="474"/>
    </location>
</feature>
<feature type="compositionally biased region" description="Polar residues" evidence="1">
    <location>
        <begin position="288"/>
        <end position="299"/>
    </location>
</feature>
<dbReference type="OrthoDB" id="2107166at2759"/>
<evidence type="ECO:0000313" key="4">
    <source>
        <dbReference type="Proteomes" id="UP001151582"/>
    </source>
</evidence>
<proteinExistence type="predicted"/>
<feature type="region of interest" description="Disordered" evidence="1">
    <location>
        <begin position="1"/>
        <end position="22"/>
    </location>
</feature>
<dbReference type="Pfam" id="PF01476">
    <property type="entry name" value="LysM"/>
    <property type="match status" value="1"/>
</dbReference>
<feature type="compositionally biased region" description="Low complexity" evidence="1">
    <location>
        <begin position="90"/>
        <end position="106"/>
    </location>
</feature>
<feature type="domain" description="LysM" evidence="2">
    <location>
        <begin position="310"/>
        <end position="354"/>
    </location>
</feature>
<keyword evidence="4" id="KW-1185">Reference proteome</keyword>